<dbReference type="AlphaFoldDB" id="A0A1G7U0K9"/>
<evidence type="ECO:0000313" key="2">
    <source>
        <dbReference type="Proteomes" id="UP000199495"/>
    </source>
</evidence>
<sequence>MLTLTFTATIIEWRGPAPFFFAPIPPEHTPAIRAAAKLASYGWGCIPITATANGTAFTTSLMPKEGIYMVPLKDKVRRPLGLTMGDDVEIALSISPR</sequence>
<dbReference type="STRING" id="440168.SAMN04487974_102463"/>
<dbReference type="InterPro" id="IPR037079">
    <property type="entry name" value="AF2212/PG0164-like_sf"/>
</dbReference>
<evidence type="ECO:0008006" key="3">
    <source>
        <dbReference type="Google" id="ProtNLM"/>
    </source>
</evidence>
<dbReference type="OrthoDB" id="9808666at2"/>
<dbReference type="EMBL" id="FNCS01000002">
    <property type="protein sequence ID" value="SDG40957.1"/>
    <property type="molecule type" value="Genomic_DNA"/>
</dbReference>
<dbReference type="SUPFAM" id="SSF141694">
    <property type="entry name" value="AF2212/PG0164-like"/>
    <property type="match status" value="1"/>
</dbReference>
<organism evidence="1 2">
    <name type="scientific">Pelagibacterium luteolum</name>
    <dbReference type="NCBI Taxonomy" id="440168"/>
    <lineage>
        <taxon>Bacteria</taxon>
        <taxon>Pseudomonadati</taxon>
        <taxon>Pseudomonadota</taxon>
        <taxon>Alphaproteobacteria</taxon>
        <taxon>Hyphomicrobiales</taxon>
        <taxon>Devosiaceae</taxon>
        <taxon>Pelagibacterium</taxon>
    </lineage>
</organism>
<evidence type="ECO:0000313" key="1">
    <source>
        <dbReference type="EMBL" id="SDG40957.1"/>
    </source>
</evidence>
<name>A0A1G7U0K9_9HYPH</name>
<dbReference type="RefSeq" id="WP_090593482.1">
    <property type="nucleotide sequence ID" value="NZ_FNCS01000002.1"/>
</dbReference>
<dbReference type="Proteomes" id="UP000199495">
    <property type="component" value="Unassembled WGS sequence"/>
</dbReference>
<gene>
    <name evidence="1" type="ORF">SAMN04487974_102463</name>
</gene>
<accession>A0A1G7U0K9</accession>
<proteinExistence type="predicted"/>
<dbReference type="InterPro" id="IPR015018">
    <property type="entry name" value="DUF1905"/>
</dbReference>
<reference evidence="1 2" key="1">
    <citation type="submission" date="2016-10" db="EMBL/GenBank/DDBJ databases">
        <authorList>
            <person name="de Groot N.N."/>
        </authorList>
    </citation>
    <scope>NUCLEOTIDE SEQUENCE [LARGE SCALE GENOMIC DNA]</scope>
    <source>
        <strain evidence="1 2">CGMCC 1.10267</strain>
    </source>
</reference>
<dbReference type="Pfam" id="PF08922">
    <property type="entry name" value="DUF1905"/>
    <property type="match status" value="1"/>
</dbReference>
<keyword evidence="2" id="KW-1185">Reference proteome</keyword>
<protein>
    <recommendedName>
        <fullName evidence="3">DUF1905 domain-containing protein</fullName>
    </recommendedName>
</protein>
<dbReference type="Gene3D" id="2.40.30.100">
    <property type="entry name" value="AF2212/PG0164-like"/>
    <property type="match status" value="1"/>
</dbReference>